<sequence>MNTASTTPVHARTTWSAVEPVHLLVYFAPQAEAAYSAIGLEPAVMGYFASRSAALGAVGPGLVAAAFHSFNPAVVASVIPRAWTLADPGTVLKARLDVVDAALRAVAGEALLGSDGVAEAAELARTAALEASRHTHGRPLFAAHAGLDWPVEPHLVLWHAQSLLREYRGDGHVAALLVAGLDPVESLVTHAATGYASTRGLRRTRGWDERDWDAAVGRLTERGLVATAADGTLALTEAGTALRGEIEARTDALALPAYLPLGAEGCARLAELAAPLAETVNAAGLLPGTRNRKS</sequence>
<dbReference type="NCBIfam" id="NF047719">
    <property type="entry name" value="SCO6745_fam_HTH"/>
    <property type="match status" value="1"/>
</dbReference>
<comment type="caution">
    <text evidence="1">The sequence shown here is derived from an EMBL/GenBank/DDBJ whole genome shotgun (WGS) entry which is preliminary data.</text>
</comment>
<proteinExistence type="predicted"/>
<dbReference type="AlphaFoldDB" id="A0A4R6UQZ3"/>
<evidence type="ECO:0000313" key="2">
    <source>
        <dbReference type="Proteomes" id="UP000295281"/>
    </source>
</evidence>
<organism evidence="1 2">
    <name type="scientific">Actinorugispora endophytica</name>
    <dbReference type="NCBI Taxonomy" id="1605990"/>
    <lineage>
        <taxon>Bacteria</taxon>
        <taxon>Bacillati</taxon>
        <taxon>Actinomycetota</taxon>
        <taxon>Actinomycetes</taxon>
        <taxon>Streptosporangiales</taxon>
        <taxon>Nocardiopsidaceae</taxon>
        <taxon>Actinorugispora</taxon>
    </lineage>
</organism>
<reference evidence="1 2" key="1">
    <citation type="submission" date="2019-03" db="EMBL/GenBank/DDBJ databases">
        <title>Genomic Encyclopedia of Type Strains, Phase IV (KMG-IV): sequencing the most valuable type-strain genomes for metagenomic binning, comparative biology and taxonomic classification.</title>
        <authorList>
            <person name="Goeker M."/>
        </authorList>
    </citation>
    <scope>NUCLEOTIDE SEQUENCE [LARGE SCALE GENOMIC DNA]</scope>
    <source>
        <strain evidence="1 2">DSM 46770</strain>
    </source>
</reference>
<gene>
    <name evidence="1" type="ORF">EV190_12042</name>
</gene>
<dbReference type="InterPro" id="IPR054058">
    <property type="entry name" value="HTH_67"/>
</dbReference>
<evidence type="ECO:0008006" key="3">
    <source>
        <dbReference type="Google" id="ProtNLM"/>
    </source>
</evidence>
<dbReference type="EMBL" id="SNYN01000020">
    <property type="protein sequence ID" value="TDQ47983.1"/>
    <property type="molecule type" value="Genomic_DNA"/>
</dbReference>
<dbReference type="Proteomes" id="UP000295281">
    <property type="component" value="Unassembled WGS sequence"/>
</dbReference>
<protein>
    <recommendedName>
        <fullName evidence="3">SalK</fullName>
    </recommendedName>
</protein>
<keyword evidence="2" id="KW-1185">Reference proteome</keyword>
<evidence type="ECO:0000313" key="1">
    <source>
        <dbReference type="EMBL" id="TDQ47983.1"/>
    </source>
</evidence>
<dbReference type="RefSeq" id="WP_133742854.1">
    <property type="nucleotide sequence ID" value="NZ_SNYN01000020.1"/>
</dbReference>
<dbReference type="OrthoDB" id="157052at2"/>
<accession>A0A4R6UQZ3</accession>
<name>A0A4R6UQZ3_9ACTN</name>
<dbReference type="Pfam" id="PF21863">
    <property type="entry name" value="HTH_67"/>
    <property type="match status" value="1"/>
</dbReference>